<dbReference type="CDD" id="cd00685">
    <property type="entry name" value="Trans_IPPS_HT"/>
    <property type="match status" value="1"/>
</dbReference>
<gene>
    <name evidence="4" type="ORF">HNP84_006230</name>
</gene>
<comment type="caution">
    <text evidence="4">The sequence shown here is derived from an EMBL/GenBank/DDBJ whole genome shotgun (WGS) entry which is preliminary data.</text>
</comment>
<keyword evidence="1" id="KW-0479">Metal-binding</keyword>
<dbReference type="EC" id="2.5.1.1" evidence="4"/>
<dbReference type="GO" id="GO:0004337">
    <property type="term" value="F:(2E,6E)-farnesyl diphosphate synthase activity"/>
    <property type="evidence" value="ECO:0007669"/>
    <property type="project" value="UniProtKB-EC"/>
</dbReference>
<dbReference type="EMBL" id="JACHGN010000014">
    <property type="protein sequence ID" value="MBB5136483.1"/>
    <property type="molecule type" value="Genomic_DNA"/>
</dbReference>
<dbReference type="GO" id="GO:0004311">
    <property type="term" value="F:geranylgeranyl diphosphate synthase activity"/>
    <property type="evidence" value="ECO:0007669"/>
    <property type="project" value="UniProtKB-EC"/>
</dbReference>
<dbReference type="EC" id="2.5.1.10" evidence="4"/>
<keyword evidence="2" id="KW-0460">Magnesium</keyword>
<dbReference type="SFLD" id="SFLDS00005">
    <property type="entry name" value="Isoprenoid_Synthase_Type_I"/>
    <property type="match status" value="1"/>
</dbReference>
<dbReference type="GO" id="GO:0004161">
    <property type="term" value="F:dimethylallyltranstransferase activity"/>
    <property type="evidence" value="ECO:0007669"/>
    <property type="project" value="UniProtKB-EC"/>
</dbReference>
<dbReference type="RefSeq" id="WP_221336922.1">
    <property type="nucleotide sequence ID" value="NZ_BAABIX010000011.1"/>
</dbReference>
<dbReference type="PROSITE" id="PS00444">
    <property type="entry name" value="POLYPRENYL_SYNTHASE_2"/>
    <property type="match status" value="1"/>
</dbReference>
<dbReference type="InterPro" id="IPR033749">
    <property type="entry name" value="Polyprenyl_synt_CS"/>
</dbReference>
<dbReference type="EC" id="2.5.1.29" evidence="4"/>
<name>A0A840PEX0_9ACTN</name>
<dbReference type="Pfam" id="PF00348">
    <property type="entry name" value="polyprenyl_synt"/>
    <property type="match status" value="1"/>
</dbReference>
<reference evidence="4 5" key="1">
    <citation type="submission" date="2020-08" db="EMBL/GenBank/DDBJ databases">
        <title>Genomic Encyclopedia of Type Strains, Phase IV (KMG-IV): sequencing the most valuable type-strain genomes for metagenomic binning, comparative biology and taxonomic classification.</title>
        <authorList>
            <person name="Goeker M."/>
        </authorList>
    </citation>
    <scope>NUCLEOTIDE SEQUENCE [LARGE SCALE GENOMIC DNA]</scope>
    <source>
        <strain evidence="4 5">DSM 45615</strain>
    </source>
</reference>
<accession>A0A840PEX0</accession>
<protein>
    <submittedName>
        <fullName evidence="4">Geranylgeranyl diphosphate synthase type I</fullName>
        <ecNumber evidence="4">2.5.1.1</ecNumber>
        <ecNumber evidence="4">2.5.1.10</ecNumber>
        <ecNumber evidence="4">2.5.1.29</ecNumber>
    </submittedName>
</protein>
<dbReference type="Gene3D" id="1.10.600.10">
    <property type="entry name" value="Farnesyl Diphosphate Synthase"/>
    <property type="match status" value="1"/>
</dbReference>
<dbReference type="InterPro" id="IPR000092">
    <property type="entry name" value="Polyprenyl_synt"/>
</dbReference>
<dbReference type="PROSITE" id="PS00723">
    <property type="entry name" value="POLYPRENYL_SYNTHASE_1"/>
    <property type="match status" value="1"/>
</dbReference>
<dbReference type="PANTHER" id="PTHR12001">
    <property type="entry name" value="GERANYLGERANYL PYROPHOSPHATE SYNTHASE"/>
    <property type="match status" value="1"/>
</dbReference>
<comment type="similarity">
    <text evidence="3">Belongs to the FPP/GGPP synthase family.</text>
</comment>
<organism evidence="4 5">
    <name type="scientific">Thermocatellispora tengchongensis</name>
    <dbReference type="NCBI Taxonomy" id="1073253"/>
    <lineage>
        <taxon>Bacteria</taxon>
        <taxon>Bacillati</taxon>
        <taxon>Actinomycetota</taxon>
        <taxon>Actinomycetes</taxon>
        <taxon>Streptosporangiales</taxon>
        <taxon>Streptosporangiaceae</taxon>
        <taxon>Thermocatellispora</taxon>
    </lineage>
</organism>
<evidence type="ECO:0000313" key="5">
    <source>
        <dbReference type="Proteomes" id="UP000578449"/>
    </source>
</evidence>
<dbReference type="AlphaFoldDB" id="A0A840PEX0"/>
<dbReference type="GO" id="GO:0046872">
    <property type="term" value="F:metal ion binding"/>
    <property type="evidence" value="ECO:0007669"/>
    <property type="project" value="UniProtKB-KW"/>
</dbReference>
<dbReference type="PANTHER" id="PTHR12001:SF86">
    <property type="entry name" value="GERANYLGERANYL DIPHOSPHATE SYNTHASE"/>
    <property type="match status" value="1"/>
</dbReference>
<evidence type="ECO:0000256" key="3">
    <source>
        <dbReference type="RuleBase" id="RU004466"/>
    </source>
</evidence>
<proteinExistence type="inferred from homology"/>
<dbReference type="GO" id="GO:0008299">
    <property type="term" value="P:isoprenoid biosynthetic process"/>
    <property type="evidence" value="ECO:0007669"/>
    <property type="project" value="InterPro"/>
</dbReference>
<keyword evidence="3 4" id="KW-0808">Transferase</keyword>
<keyword evidence="5" id="KW-1185">Reference proteome</keyword>
<dbReference type="Proteomes" id="UP000578449">
    <property type="component" value="Unassembled WGS sequence"/>
</dbReference>
<evidence type="ECO:0000256" key="2">
    <source>
        <dbReference type="ARBA" id="ARBA00022842"/>
    </source>
</evidence>
<dbReference type="InterPro" id="IPR008949">
    <property type="entry name" value="Isoprenoid_synthase_dom_sf"/>
</dbReference>
<evidence type="ECO:0000313" key="4">
    <source>
        <dbReference type="EMBL" id="MBB5136483.1"/>
    </source>
</evidence>
<dbReference type="SUPFAM" id="SSF48576">
    <property type="entry name" value="Terpenoid synthases"/>
    <property type="match status" value="1"/>
</dbReference>
<evidence type="ECO:0000256" key="1">
    <source>
        <dbReference type="ARBA" id="ARBA00022723"/>
    </source>
</evidence>
<sequence length="329" mass="34022">MLRPALRQALDALHPLHARMAAYAFGWSDADGEPGEPGGGKGLRPALVVLSAEAVGGEAEAVLPAAVAIELVHAFSLIHDDIIDGDERRRHRETVWKAYGIGPAVLVGDGLLALAMRSVAAGPGAEPAAHHLSAALMELVRGQADDVIFEERAWTGERAVTVREYLGMAGGKTGSLLACAAALGAAAGGAPREVVDSLSDMGRHLGIALQIVDDLLGIWGDPAVTGKPALGDLRRRKKTLPVIAALASGTPAARRLAGLLTDPGGFPAGQDELELAAALVEEAGGRAYAERRARAHADGALRIAEEVSVSPAATAELRAFAAYLVDRVR</sequence>